<name>A0ABS8C5H4_9ALTE</name>
<proteinExistence type="predicted"/>
<evidence type="ECO:0000313" key="3">
    <source>
        <dbReference type="Proteomes" id="UP000633814"/>
    </source>
</evidence>
<evidence type="ECO:0000313" key="2">
    <source>
        <dbReference type="EMBL" id="MCB5227383.1"/>
    </source>
</evidence>
<sequence>MLGNKRKYKIASFIFLVLGSAVFVNTAIEILESDKFSFFELLKGIAGALGCISIGLAPEKLFLPMSEAFQKVGASKRHQVSDKLIIGAGLLAITGLIGSVAL</sequence>
<dbReference type="RefSeq" id="WP_226751451.1">
    <property type="nucleotide sequence ID" value="NZ_JAEINI020000007.1"/>
</dbReference>
<feature type="transmembrane region" description="Helical" evidence="1">
    <location>
        <begin position="84"/>
        <end position="101"/>
    </location>
</feature>
<feature type="transmembrane region" description="Helical" evidence="1">
    <location>
        <begin position="42"/>
        <end position="63"/>
    </location>
</feature>
<keyword evidence="3" id="KW-1185">Reference proteome</keyword>
<keyword evidence="1" id="KW-0812">Transmembrane</keyword>
<accession>A0ABS8C5H4</accession>
<gene>
    <name evidence="2" type="ORF">JAO78_011210</name>
</gene>
<dbReference type="Proteomes" id="UP000633814">
    <property type="component" value="Unassembled WGS sequence"/>
</dbReference>
<reference evidence="2 3" key="1">
    <citation type="submission" date="2021-10" db="EMBL/GenBank/DDBJ databases">
        <title>Alishewanella koreense sp. nov. isolated from seawater of southwestern coast in South Korea and the proposal for the reclassification of Rheinheimera perlucida and Rheinheimera tuosuensis as Arsukibacterium perlucida and Arsukibacterium tuosuensis.</title>
        <authorList>
            <person name="Kim K.H."/>
            <person name="Ruan W."/>
            <person name="Kim K.R."/>
            <person name="Baek J.H."/>
            <person name="Jeon C.O."/>
        </authorList>
    </citation>
    <scope>NUCLEOTIDE SEQUENCE [LARGE SCALE GENOMIC DNA]</scope>
    <source>
        <strain evidence="2 3">16-MA</strain>
    </source>
</reference>
<evidence type="ECO:0000256" key="1">
    <source>
        <dbReference type="SAM" id="Phobius"/>
    </source>
</evidence>
<comment type="caution">
    <text evidence="2">The sequence shown here is derived from an EMBL/GenBank/DDBJ whole genome shotgun (WGS) entry which is preliminary data.</text>
</comment>
<keyword evidence="1" id="KW-0472">Membrane</keyword>
<dbReference type="EMBL" id="JAEINI020000007">
    <property type="protein sequence ID" value="MCB5227383.1"/>
    <property type="molecule type" value="Genomic_DNA"/>
</dbReference>
<organism evidence="2 3">
    <name type="scientific">Alishewanella maricola</name>
    <dbReference type="NCBI Taxonomy" id="2795740"/>
    <lineage>
        <taxon>Bacteria</taxon>
        <taxon>Pseudomonadati</taxon>
        <taxon>Pseudomonadota</taxon>
        <taxon>Gammaproteobacteria</taxon>
        <taxon>Alteromonadales</taxon>
        <taxon>Alteromonadaceae</taxon>
        <taxon>Alishewanella</taxon>
    </lineage>
</organism>
<keyword evidence="1" id="KW-1133">Transmembrane helix</keyword>
<protein>
    <submittedName>
        <fullName evidence="2">Uncharacterized protein</fullName>
    </submittedName>
</protein>